<organism evidence="5 6">
    <name type="scientific">Candidatus Dechloromonas phosphorivorans</name>
    <dbReference type="NCBI Taxonomy" id="2899244"/>
    <lineage>
        <taxon>Bacteria</taxon>
        <taxon>Pseudomonadati</taxon>
        <taxon>Pseudomonadota</taxon>
        <taxon>Betaproteobacteria</taxon>
        <taxon>Rhodocyclales</taxon>
        <taxon>Azonexaceae</taxon>
        <taxon>Dechloromonas</taxon>
    </lineage>
</organism>
<evidence type="ECO:0000256" key="2">
    <source>
        <dbReference type="SAM" id="MobiDB-lite"/>
    </source>
</evidence>
<evidence type="ECO:0000256" key="3">
    <source>
        <dbReference type="SAM" id="SignalP"/>
    </source>
</evidence>
<keyword evidence="1" id="KW-0175">Coiled coil</keyword>
<dbReference type="Pfam" id="PF25800">
    <property type="entry name" value="FimV_N"/>
    <property type="match status" value="1"/>
</dbReference>
<name>A0A9D7LJH4_9RHOO</name>
<dbReference type="InterPro" id="IPR020011">
    <property type="entry name" value="FimV_C"/>
</dbReference>
<comment type="caution">
    <text evidence="5">The sequence shown here is derived from an EMBL/GenBank/DDBJ whole genome shotgun (WGS) entry which is preliminary data.</text>
</comment>
<dbReference type="NCBIfam" id="TIGR03505">
    <property type="entry name" value="FimV_core"/>
    <property type="match status" value="1"/>
</dbReference>
<evidence type="ECO:0000313" key="6">
    <source>
        <dbReference type="Proteomes" id="UP000808146"/>
    </source>
</evidence>
<feature type="domain" description="FimV N-terminal" evidence="4">
    <location>
        <begin position="33"/>
        <end position="138"/>
    </location>
</feature>
<dbReference type="InterPro" id="IPR057840">
    <property type="entry name" value="FimV_N"/>
</dbReference>
<dbReference type="InterPro" id="IPR038440">
    <property type="entry name" value="FimV_C_sf"/>
</dbReference>
<dbReference type="InterPro" id="IPR018392">
    <property type="entry name" value="LysM"/>
</dbReference>
<accession>A0A9D7LJH4</accession>
<dbReference type="Proteomes" id="UP000808146">
    <property type="component" value="Unassembled WGS sequence"/>
</dbReference>
<dbReference type="AlphaFoldDB" id="A0A9D7LJH4"/>
<sequence>MADNIRTNFKKRAAAVAVASCLSFAPWLVEAASLGRITVLSGLGQPLRAEIEINASRAELNGMTARLAGQAAFREANIDYSGALADLRFSIEKRSNGTPVIKVSSGRPVSEPFLNFLVELNWASGPMIREYTFLLDPPEVAARAAARQATADARVVETTRGSGAAPTTGTGPETAKSAMVPRAPAQPKKTEESGSRVVQPGDTLRKIAAETKFEGVSLEQMLVGLFNKNPAAFSGDNINRLKAGAILSLPDQATVAAVSPAEARRFYQAQAEDWNSYRQKLASVAAKGQPSQDAATQVSAGKIMARVEEKPSAADQAKDQVKVSRTEMASKGLAGGKAAPSSAAEADLIAKDKSLTEAQQRLALLEKNVIELQKLVDMKTQRLAELQEQASGRKEEAKPVVPVDAQKAIEPPKVPEPAPAVPAVEAPKPIEEAKPVEPPKPAEVKPVEQPAKVAVAPQPAPAEEFDALPLVGGGGIIALLIGYFLFRRRRSESAPESVTAVPGPSSLGPSSVFRTTGGQSVDTGNVPLQTGDFSQTGPGTIDTDEVDPVAEADVYMAYGRDAQAEEILIEALHKDPQRTAIPVKLLEIYAGRKSLKQFDTLASELYAQTGGVGAEWEKVAAMGATLDPENPLYVGGMGTAAPEASPVAEVKSAVVLPVAAGLLAAGLAEVAAAAPELPAPDIAEEAVAEAAPEAAVDDAFASSVVADDVDALNFELGAAGELMEVAPAPAVEDYSMAEIEALDFDLGTSPQEPLPTTDADSQLAATDALATGAIDGEMDFSASYIGFDAPAGLQDEAGGSGMLDFELGDVAFDTQTVVNPGVLDESLNDEVGTDTVVNSMGLLESDEGALSATDVMGGGSVDLPTEDAEFDIKLSESAILGEPMPVPGFNLGSINLDLAVDPSDATQVVGVGDALSTSGTHDGDAGGEEVSTKLALAKAYEEMGDLDGARELLEEVIAEGGSNLAEQARQILGRMRG</sequence>
<evidence type="ECO:0000259" key="4">
    <source>
        <dbReference type="Pfam" id="PF25800"/>
    </source>
</evidence>
<reference evidence="6" key="1">
    <citation type="journal article" date="2021" name="Nat. Commun.">
        <title>Connecting structure to function with the recovery of over 1000 high-quality metagenome-assembled genomes from activated sludge using long-read sequencing.</title>
        <authorList>
            <person name="Singleton C.M."/>
            <person name="Petriglieri F."/>
            <person name="Kristensen J.M."/>
            <person name="Kirkegaard R.H."/>
            <person name="Michaelsen T.Y."/>
            <person name="Andersen M.H."/>
            <person name="Kondrotaite Z."/>
            <person name="Karst S.M."/>
            <person name="Dueholm M.S."/>
            <person name="Nielsen P.H."/>
            <person name="Albertsen M."/>
        </authorList>
    </citation>
    <scope>NUCLEOTIDE SEQUENCE [LARGE SCALE GENOMIC DNA]</scope>
</reference>
<feature type="compositionally biased region" description="Polar residues" evidence="2">
    <location>
        <begin position="519"/>
        <end position="538"/>
    </location>
</feature>
<dbReference type="EMBL" id="JADKBR010000001">
    <property type="protein sequence ID" value="MBK8888997.1"/>
    <property type="molecule type" value="Genomic_DNA"/>
</dbReference>
<feature type="compositionally biased region" description="Low complexity" evidence="2">
    <location>
        <begin position="152"/>
        <end position="175"/>
    </location>
</feature>
<feature type="signal peptide" evidence="3">
    <location>
        <begin position="1"/>
        <end position="31"/>
    </location>
</feature>
<gene>
    <name evidence="5" type="ORF">IPN75_00780</name>
</gene>
<feature type="region of interest" description="Disordered" evidence="2">
    <location>
        <begin position="152"/>
        <end position="198"/>
    </location>
</feature>
<feature type="chain" id="PRO_5038811471" description="FimV N-terminal domain-containing protein" evidence="3">
    <location>
        <begin position="32"/>
        <end position="977"/>
    </location>
</feature>
<protein>
    <recommendedName>
        <fullName evidence="4">FimV N-terminal domain-containing protein</fullName>
    </recommendedName>
</protein>
<dbReference type="NCBIfam" id="TIGR03504">
    <property type="entry name" value="FimV_Cterm"/>
    <property type="match status" value="1"/>
</dbReference>
<dbReference type="InterPro" id="IPR020012">
    <property type="entry name" value="LysM_FimV"/>
</dbReference>
<evidence type="ECO:0000256" key="1">
    <source>
        <dbReference type="SAM" id="Coils"/>
    </source>
</evidence>
<dbReference type="CDD" id="cd00118">
    <property type="entry name" value="LysM"/>
    <property type="match status" value="1"/>
</dbReference>
<dbReference type="Gene3D" id="1.20.58.2200">
    <property type="match status" value="1"/>
</dbReference>
<keyword evidence="3" id="KW-0732">Signal</keyword>
<proteinExistence type="predicted"/>
<evidence type="ECO:0000313" key="5">
    <source>
        <dbReference type="EMBL" id="MBK8888997.1"/>
    </source>
</evidence>
<feature type="region of interest" description="Disordered" evidence="2">
    <location>
        <begin position="519"/>
        <end position="545"/>
    </location>
</feature>
<feature type="coiled-coil region" evidence="1">
    <location>
        <begin position="348"/>
        <end position="396"/>
    </location>
</feature>